<organism evidence="1 4">
    <name type="scientific">Aeromicrobium tamlense</name>
    <dbReference type="NCBI Taxonomy" id="375541"/>
    <lineage>
        <taxon>Bacteria</taxon>
        <taxon>Bacillati</taxon>
        <taxon>Actinomycetota</taxon>
        <taxon>Actinomycetes</taxon>
        <taxon>Propionibacteriales</taxon>
        <taxon>Nocardioidaceae</taxon>
        <taxon>Aeromicrobium</taxon>
    </lineage>
</organism>
<evidence type="ECO:0000313" key="3">
    <source>
        <dbReference type="Proteomes" id="UP000587211"/>
    </source>
</evidence>
<accession>A0A8I0FX06</accession>
<dbReference type="AlphaFoldDB" id="A0A8I0FX06"/>
<protein>
    <submittedName>
        <fullName evidence="1">Uncharacterized protein</fullName>
    </submittedName>
</protein>
<evidence type="ECO:0000313" key="4">
    <source>
        <dbReference type="Proteomes" id="UP000659061"/>
    </source>
</evidence>
<reference evidence="2 3" key="1">
    <citation type="submission" date="2020-07" db="EMBL/GenBank/DDBJ databases">
        <title>Sequencing the genomes of 1000 actinobacteria strains.</title>
        <authorList>
            <person name="Klenk H.-P."/>
        </authorList>
    </citation>
    <scope>NUCLEOTIDE SEQUENCE [LARGE SCALE GENOMIC DNA]</scope>
    <source>
        <strain evidence="2 3">DSM 19087</strain>
    </source>
</reference>
<dbReference type="PROSITE" id="PS51257">
    <property type="entry name" value="PROKAR_LIPOPROTEIN"/>
    <property type="match status" value="1"/>
</dbReference>
<proteinExistence type="predicted"/>
<dbReference type="Proteomes" id="UP000659061">
    <property type="component" value="Unassembled WGS sequence"/>
</dbReference>
<comment type="caution">
    <text evidence="1">The sequence shown here is derived from an EMBL/GenBank/DDBJ whole genome shotgun (WGS) entry which is preliminary data.</text>
</comment>
<evidence type="ECO:0000313" key="2">
    <source>
        <dbReference type="EMBL" id="NYI38567.1"/>
    </source>
</evidence>
<name>A0A8I0FX06_9ACTN</name>
<gene>
    <name evidence="2" type="ORF">BJ975_001942</name>
    <name evidence="1" type="ORF">IDH50_18475</name>
</gene>
<evidence type="ECO:0000313" key="1">
    <source>
        <dbReference type="EMBL" id="MBD1272237.1"/>
    </source>
</evidence>
<reference evidence="1" key="2">
    <citation type="submission" date="2020-09" db="EMBL/GenBank/DDBJ databases">
        <title>Novel species in genus Aeromicrobium.</title>
        <authorList>
            <person name="Zhang G."/>
        </authorList>
    </citation>
    <scope>NUCLEOTIDE SEQUENCE</scope>
    <source>
        <strain evidence="1">SSW1-57</strain>
    </source>
</reference>
<dbReference type="Proteomes" id="UP000587211">
    <property type="component" value="Unassembled WGS sequence"/>
</dbReference>
<keyword evidence="3" id="KW-1185">Reference proteome</keyword>
<dbReference type="EMBL" id="JACBZN010000001">
    <property type="protein sequence ID" value="NYI38567.1"/>
    <property type="molecule type" value="Genomic_DNA"/>
</dbReference>
<dbReference type="RefSeq" id="WP_179425400.1">
    <property type="nucleotide sequence ID" value="NZ_BAAAMP010000020.1"/>
</dbReference>
<dbReference type="EMBL" id="JACWMT010000004">
    <property type="protein sequence ID" value="MBD1272237.1"/>
    <property type="molecule type" value="Genomic_DNA"/>
</dbReference>
<sequence length="148" mass="15503">MRRAVAALMLCGIVLAGCGKEDDMDLQERAEARAAEARTYVDDLAAHVGADPEVVQDELGDCVPGQQDSGIDLSYAVHVTVDDTAAERLRGEIADHFAAEGWEIKADPVDPAKDEVSVRFAKGPFTMGANISTTAGRAAVSGTGGCVR</sequence>